<dbReference type="EMBL" id="AAQR03162127">
    <property type="status" value="NOT_ANNOTATED_CDS"/>
    <property type="molecule type" value="Genomic_DNA"/>
</dbReference>
<organism evidence="12">
    <name type="scientific">Otolemur garnettii</name>
    <name type="common">Small-eared galago</name>
    <name type="synonym">Garnett's greater bushbaby</name>
    <dbReference type="NCBI Taxonomy" id="30611"/>
    <lineage>
        <taxon>Eukaryota</taxon>
        <taxon>Metazoa</taxon>
        <taxon>Chordata</taxon>
        <taxon>Craniata</taxon>
        <taxon>Vertebrata</taxon>
        <taxon>Euteleostomi</taxon>
        <taxon>Mammalia</taxon>
        <taxon>Eutheria</taxon>
        <taxon>Euarchontoglires</taxon>
        <taxon>Primates</taxon>
        <taxon>Strepsirrhini</taxon>
        <taxon>Lorisiformes</taxon>
        <taxon>Galagidae</taxon>
        <taxon>Otolemur</taxon>
    </lineage>
</organism>
<dbReference type="InterPro" id="IPR020070">
    <property type="entry name" value="Ribosomal_bL9_N"/>
</dbReference>
<dbReference type="Proteomes" id="UP000005225">
    <property type="component" value="Unassembled WGS sequence"/>
</dbReference>
<dbReference type="Pfam" id="PF25131">
    <property type="entry name" value="bL9m_N"/>
    <property type="match status" value="1"/>
</dbReference>
<feature type="domain" description="Ribosomal protein L9" evidence="9">
    <location>
        <begin position="95"/>
        <end position="139"/>
    </location>
</feature>
<evidence type="ECO:0000256" key="4">
    <source>
        <dbReference type="ARBA" id="ARBA00022980"/>
    </source>
</evidence>
<comment type="subcellular location">
    <subcellularLocation>
        <location evidence="1">Mitochondrion</location>
    </subcellularLocation>
</comment>
<dbReference type="GO" id="GO:0006412">
    <property type="term" value="P:translation"/>
    <property type="evidence" value="ECO:0007669"/>
    <property type="project" value="InterPro"/>
</dbReference>
<evidence type="ECO:0000313" key="13">
    <source>
        <dbReference type="Ensembl" id="ENSOGAP00000021698.1"/>
    </source>
</evidence>
<dbReference type="InterPro" id="IPR056864">
    <property type="entry name" value="MRP-L9_N"/>
</dbReference>
<dbReference type="OMA" id="KWDIVSV"/>
<feature type="domain" description="Large ribosomal subunit protein bL9m N-terminal" evidence="11">
    <location>
        <begin position="54"/>
        <end position="85"/>
    </location>
</feature>
<dbReference type="eggNOG" id="KOG4607">
    <property type="taxonomic scope" value="Eukaryota"/>
</dbReference>
<protein>
    <recommendedName>
        <fullName evidence="7">Large ribosomal subunit protein bL9m</fullName>
    </recommendedName>
    <alternativeName>
        <fullName evidence="8">39S ribosomal protein L9, mitochondrial</fullName>
    </alternativeName>
</protein>
<dbReference type="GeneID" id="100966623"/>
<evidence type="ECO:0000256" key="8">
    <source>
        <dbReference type="ARBA" id="ARBA00035381"/>
    </source>
</evidence>
<accession>B4UT15</accession>
<evidence type="ECO:0000256" key="5">
    <source>
        <dbReference type="ARBA" id="ARBA00023128"/>
    </source>
</evidence>
<evidence type="ECO:0000256" key="6">
    <source>
        <dbReference type="ARBA" id="ARBA00023274"/>
    </source>
</evidence>
<proteinExistence type="inferred from homology"/>
<reference evidence="14" key="2">
    <citation type="submission" date="2011-03" db="EMBL/GenBank/DDBJ databases">
        <title>Version 3 of the genome sequence of Otolemur garnettii (Bushbaby).</title>
        <authorList>
            <consortium name="The Broad Institute Genome Sequencing Platform"/>
            <person name="Di Palma F."/>
            <person name="Johnson J."/>
            <person name="Lander E.S."/>
            <person name="Lindblad-Toh K."/>
            <person name="Jaffe D.B."/>
            <person name="Gnerre S."/>
            <person name="MacCallum I."/>
            <person name="Przybylski D."/>
            <person name="Ribeiro F.J."/>
            <person name="Burton J.N."/>
            <person name="Walker B.J."/>
            <person name="Sharpe T."/>
            <person name="Hall G."/>
        </authorList>
    </citation>
    <scope>NUCLEOTIDE SEQUENCE [LARGE SCALE GENOMIC DNA]</scope>
</reference>
<gene>
    <name evidence="12 13" type="primary">MRPL9</name>
</gene>
<dbReference type="GO" id="GO:1990904">
    <property type="term" value="C:ribonucleoprotein complex"/>
    <property type="evidence" value="ECO:0007669"/>
    <property type="project" value="UniProtKB-KW"/>
</dbReference>
<name>B4UT15_OTOGA</name>
<dbReference type="SUPFAM" id="SSF55658">
    <property type="entry name" value="L9 N-domain-like"/>
    <property type="match status" value="1"/>
</dbReference>
<dbReference type="Ensembl" id="ENSOGAT00000029976.1">
    <property type="protein sequence ID" value="ENSOGAP00000021698.1"/>
    <property type="gene ID" value="ENSOGAG00000030456.1"/>
</dbReference>
<dbReference type="EMBL" id="AAQR03162126">
    <property type="status" value="NOT_ANNOTATED_CDS"/>
    <property type="molecule type" value="Genomic_DNA"/>
</dbReference>
<dbReference type="STRING" id="30611.ENSOGAP00000021698"/>
<dbReference type="Pfam" id="PF22078">
    <property type="entry name" value="Ribosomal_bL9m_C"/>
    <property type="match status" value="1"/>
</dbReference>
<keyword evidence="5" id="KW-0496">Mitochondrion</keyword>
<dbReference type="CTD" id="65005"/>
<keyword evidence="4 12" id="KW-0689">Ribosomal protein</keyword>
<evidence type="ECO:0000256" key="3">
    <source>
        <dbReference type="ARBA" id="ARBA00022946"/>
    </source>
</evidence>
<evidence type="ECO:0000256" key="1">
    <source>
        <dbReference type="ARBA" id="ARBA00004173"/>
    </source>
</evidence>
<reference evidence="13" key="3">
    <citation type="submission" date="2025-05" db="UniProtKB">
        <authorList>
            <consortium name="Ensembl"/>
        </authorList>
    </citation>
    <scope>IDENTIFICATION</scope>
</reference>
<evidence type="ECO:0000259" key="9">
    <source>
        <dbReference type="Pfam" id="PF01281"/>
    </source>
</evidence>
<keyword evidence="14" id="KW-1185">Reference proteome</keyword>
<evidence type="ECO:0000256" key="2">
    <source>
        <dbReference type="ARBA" id="ARBA00010605"/>
    </source>
</evidence>
<dbReference type="PANTHER" id="PTHR21368">
    <property type="entry name" value="50S RIBOSOMAL PROTEIN L9"/>
    <property type="match status" value="1"/>
</dbReference>
<feature type="domain" description="Large ribosomal subunit protein bL9m C-terminal" evidence="10">
    <location>
        <begin position="154"/>
        <end position="238"/>
    </location>
</feature>
<dbReference type="Gene3D" id="3.40.5.10">
    <property type="entry name" value="Ribosomal protein L9, N-terminal domain"/>
    <property type="match status" value="1"/>
</dbReference>
<dbReference type="GO" id="GO:0003735">
    <property type="term" value="F:structural constituent of ribosome"/>
    <property type="evidence" value="ECO:0007669"/>
    <property type="project" value="InterPro"/>
</dbReference>
<evidence type="ECO:0000259" key="10">
    <source>
        <dbReference type="Pfam" id="PF22078"/>
    </source>
</evidence>
<dbReference type="GeneTree" id="ENSGT00390000008281"/>
<dbReference type="EMBL" id="DP000887">
    <property type="protein sequence ID" value="ACG76413.1"/>
    <property type="molecule type" value="Genomic_DNA"/>
</dbReference>
<dbReference type="FunFam" id="3.40.5.10:FF:000005">
    <property type="entry name" value="39S ribosomal protein L9, mitochondrial"/>
    <property type="match status" value="1"/>
</dbReference>
<evidence type="ECO:0000259" key="11">
    <source>
        <dbReference type="Pfam" id="PF25131"/>
    </source>
</evidence>
<dbReference type="GO" id="GO:0005739">
    <property type="term" value="C:mitochondrion"/>
    <property type="evidence" value="ECO:0000250"/>
    <property type="project" value="UniProtKB"/>
</dbReference>
<dbReference type="InterPro" id="IPR000244">
    <property type="entry name" value="Ribosomal_bL9"/>
</dbReference>
<dbReference type="InterPro" id="IPR009027">
    <property type="entry name" value="Ribosomal_bL9/RNase_H1_N"/>
</dbReference>
<dbReference type="GO" id="GO:0005840">
    <property type="term" value="C:ribosome"/>
    <property type="evidence" value="ECO:0007669"/>
    <property type="project" value="UniProtKB-KW"/>
</dbReference>
<dbReference type="RefSeq" id="XP_023375189.1">
    <property type="nucleotide sequence ID" value="XM_023519421.1"/>
</dbReference>
<evidence type="ECO:0000313" key="12">
    <source>
        <dbReference type="EMBL" id="ACG76413.1"/>
    </source>
</evidence>
<dbReference type="InterPro" id="IPR036935">
    <property type="entry name" value="Ribosomal_bL9_N_sf"/>
</dbReference>
<dbReference type="AlphaFoldDB" id="B4UT15"/>
<evidence type="ECO:0000313" key="14">
    <source>
        <dbReference type="Proteomes" id="UP000005225"/>
    </source>
</evidence>
<dbReference type="HOGENOM" id="CLU_078938_0_0_1"/>
<reference evidence="12" key="1">
    <citation type="submission" date="2008-08" db="EMBL/GenBank/DDBJ databases">
        <title>NISC Comparative Sequencing Initiative.</title>
        <authorList>
            <person name="Antonellis A."/>
            <person name="Benjamin B."/>
            <person name="Blakesley R.W."/>
            <person name="Bouffard G.G."/>
            <person name="Brinkley C."/>
            <person name="Brooks S."/>
            <person name="Chu G."/>
            <person name="Chub I."/>
            <person name="Coleman H."/>
            <person name="Fuksenko T."/>
            <person name="Gestole M."/>
            <person name="Gregory M."/>
            <person name="Guan X."/>
            <person name="Gupta J."/>
            <person name="Gurson N."/>
            <person name="Han E."/>
            <person name="Han J."/>
            <person name="Hansen N."/>
            <person name="Hargrove A."/>
            <person name="Hines-Harris K."/>
            <person name="Ho S.-L."/>
            <person name="Hu P."/>
            <person name="Hunter G."/>
            <person name="Hurle B."/>
            <person name="Idol J.R."/>
            <person name="Johnson T."/>
            <person name="Knight E."/>
            <person name="Kwong P."/>
            <person name="Lee-Lin S.-Q."/>
            <person name="Legaspi R."/>
            <person name="Madden M."/>
            <person name="Maduro Q.L."/>
            <person name="Maduro V.B."/>
            <person name="Margulies E.H."/>
            <person name="Masiello C."/>
            <person name="Maskeri B."/>
            <person name="McDowell J."/>
            <person name="Merkulov G."/>
            <person name="Montemayor C."/>
            <person name="Mullikin J.C."/>
            <person name="Park M."/>
            <person name="Prasad A."/>
            <person name="Ramsahoye C."/>
            <person name="Reddix-Dugue N."/>
            <person name="Riebow N."/>
            <person name="Schandler K."/>
            <person name="Schueler M.G."/>
            <person name="Sison C."/>
            <person name="Smith L."/>
            <person name="Stantripop S."/>
            <person name="Thomas J.W."/>
            <person name="Thomas P.J."/>
            <person name="Tsipouri V."/>
            <person name="Young A."/>
            <person name="Green E.D."/>
        </authorList>
    </citation>
    <scope>NUCLEOTIDE SEQUENCE</scope>
</reference>
<dbReference type="InterPro" id="IPR054302">
    <property type="entry name" value="Ribosomal_bL9m_C"/>
</dbReference>
<sequence>MAAAVVVAAGRALLRAGTDLLRRDRVRELLPPRLEVGTPVPQPDFSLSQNRGTVTVKRWWKVQLAGEGRKPRLNRLHRVYKLVEDAKHRPKENLKLSLTQSVEELGVRGDLVSVKKSVGRNHLLHQGIAIYASPENKKLFEEEKLPRQEGKLQKIQTKEGEAMVKFLRSCHLEVAMKNKVKWELNPEIVACHFFKNLGVVVAPQTLQLPEEPITRWGKHWCKVTVNGLDTVRVPMSVVNFEKPKTKRYKYWLAQQAAKGMGHTSSQMS</sequence>
<keyword evidence="3" id="KW-0809">Transit peptide</keyword>
<comment type="similarity">
    <text evidence="2">Belongs to the bacterial ribosomal protein bL9 family.</text>
</comment>
<keyword evidence="6" id="KW-0687">Ribonucleoprotein</keyword>
<dbReference type="Pfam" id="PF01281">
    <property type="entry name" value="Ribosomal_L9_N"/>
    <property type="match status" value="1"/>
</dbReference>
<evidence type="ECO:0000256" key="7">
    <source>
        <dbReference type="ARBA" id="ARBA00035194"/>
    </source>
</evidence>